<dbReference type="STRING" id="402881.Plav_0778"/>
<dbReference type="SUPFAM" id="SSF52768">
    <property type="entry name" value="Arginase/deacetylase"/>
    <property type="match status" value="1"/>
</dbReference>
<reference evidence="3 4" key="1">
    <citation type="journal article" date="2011" name="Stand. Genomic Sci.">
        <title>Complete genome sequence of Parvibaculum lavamentivorans type strain (DS-1(T)).</title>
        <authorList>
            <person name="Schleheck D."/>
            <person name="Weiss M."/>
            <person name="Pitluck S."/>
            <person name="Bruce D."/>
            <person name="Land M.L."/>
            <person name="Han S."/>
            <person name="Saunders E."/>
            <person name="Tapia R."/>
            <person name="Detter C."/>
            <person name="Brettin T."/>
            <person name="Han J."/>
            <person name="Woyke T."/>
            <person name="Goodwin L."/>
            <person name="Pennacchio L."/>
            <person name="Nolan M."/>
            <person name="Cook A.M."/>
            <person name="Kjelleberg S."/>
            <person name="Thomas T."/>
        </authorList>
    </citation>
    <scope>NUCLEOTIDE SEQUENCE [LARGE SCALE GENOMIC DNA]</scope>
    <source>
        <strain evidence="4">DS-1 / DSM 13023 / NCIMB 13966</strain>
    </source>
</reference>
<dbReference type="RefSeq" id="WP_012109651.1">
    <property type="nucleotide sequence ID" value="NC_009719.1"/>
</dbReference>
<dbReference type="PANTHER" id="PTHR10625">
    <property type="entry name" value="HISTONE DEACETYLASE HDAC1-RELATED"/>
    <property type="match status" value="1"/>
</dbReference>
<dbReference type="PRINTS" id="PR01270">
    <property type="entry name" value="HDASUPER"/>
</dbReference>
<name>A7HR68_PARL1</name>
<gene>
    <name evidence="3" type="ordered locus">Plav_0778</name>
</gene>
<comment type="similarity">
    <text evidence="1">Belongs to the histone deacetylase family.</text>
</comment>
<dbReference type="OrthoDB" id="9808367at2"/>
<feature type="domain" description="Histone deacetylase" evidence="2">
    <location>
        <begin position="20"/>
        <end position="305"/>
    </location>
</feature>
<dbReference type="InterPro" id="IPR023801">
    <property type="entry name" value="His_deacetylse_dom"/>
</dbReference>
<evidence type="ECO:0000259" key="2">
    <source>
        <dbReference type="Pfam" id="PF00850"/>
    </source>
</evidence>
<dbReference type="InterPro" id="IPR000286">
    <property type="entry name" value="HDACs"/>
</dbReference>
<dbReference type="CDD" id="cd11599">
    <property type="entry name" value="HDAC_classII_2"/>
    <property type="match status" value="1"/>
</dbReference>
<dbReference type="Gene3D" id="3.40.800.20">
    <property type="entry name" value="Histone deacetylase domain"/>
    <property type="match status" value="1"/>
</dbReference>
<dbReference type="KEGG" id="pla:Plav_0778"/>
<evidence type="ECO:0000313" key="3">
    <source>
        <dbReference type="EMBL" id="ABS62401.1"/>
    </source>
</evidence>
<dbReference type="PANTHER" id="PTHR10625:SF10">
    <property type="entry name" value="HISTONE DEACETYLASE HDAC1"/>
    <property type="match status" value="1"/>
</dbReference>
<evidence type="ECO:0000313" key="4">
    <source>
        <dbReference type="Proteomes" id="UP000006377"/>
    </source>
</evidence>
<protein>
    <submittedName>
        <fullName evidence="3">Histone deacetylase superfamily</fullName>
    </submittedName>
</protein>
<accession>A7HR68</accession>
<dbReference type="eggNOG" id="COG0123">
    <property type="taxonomic scope" value="Bacteria"/>
</dbReference>
<dbReference type="AlphaFoldDB" id="A7HR68"/>
<dbReference type="Pfam" id="PF00850">
    <property type="entry name" value="Hist_deacetyl"/>
    <property type="match status" value="1"/>
</dbReference>
<sequence>MTTLLVTHSACLEHETPPGHPECVARLRAVLGALETEDFALLQRAEAPRASHEQIARVHPMSHIERIESCVPESGFRRIDADTAMSPGSAEAAFRAAGAVVYAVDEVMSGRARNGFCAIRPPGHHAEPETSMGFCLFNNIAIGALHAREAHGCKRVAVIDFDVHHGNGTQAAFETNPDLFYASTHQWPLYPGTGRAGEFGLGNILNRCLQPGAGSAEFRAAISDAVIPALEQFRPDFIFISAGFDAHISDPLANLRLTDEDYGWVTAELVKTADRLCGGRVVSALEGGYDLEALASSSRAHVKALMLAA</sequence>
<dbReference type="EMBL" id="CP000774">
    <property type="protein sequence ID" value="ABS62401.1"/>
    <property type="molecule type" value="Genomic_DNA"/>
</dbReference>
<dbReference type="Proteomes" id="UP000006377">
    <property type="component" value="Chromosome"/>
</dbReference>
<dbReference type="GO" id="GO:0040029">
    <property type="term" value="P:epigenetic regulation of gene expression"/>
    <property type="evidence" value="ECO:0007669"/>
    <property type="project" value="TreeGrafter"/>
</dbReference>
<evidence type="ECO:0000256" key="1">
    <source>
        <dbReference type="ARBA" id="ARBA00005947"/>
    </source>
</evidence>
<dbReference type="InterPro" id="IPR037138">
    <property type="entry name" value="His_deacetylse_dom_sf"/>
</dbReference>
<dbReference type="GO" id="GO:0004407">
    <property type="term" value="F:histone deacetylase activity"/>
    <property type="evidence" value="ECO:0007669"/>
    <property type="project" value="TreeGrafter"/>
</dbReference>
<dbReference type="InterPro" id="IPR023696">
    <property type="entry name" value="Ureohydrolase_dom_sf"/>
</dbReference>
<organism evidence="3 4">
    <name type="scientific">Parvibaculum lavamentivorans (strain DS-1 / DSM 13023 / NCIMB 13966)</name>
    <dbReference type="NCBI Taxonomy" id="402881"/>
    <lineage>
        <taxon>Bacteria</taxon>
        <taxon>Pseudomonadati</taxon>
        <taxon>Pseudomonadota</taxon>
        <taxon>Alphaproteobacteria</taxon>
        <taxon>Hyphomicrobiales</taxon>
        <taxon>Parvibaculaceae</taxon>
        <taxon>Parvibaculum</taxon>
    </lineage>
</organism>
<keyword evidence="4" id="KW-1185">Reference proteome</keyword>
<proteinExistence type="inferred from homology"/>
<dbReference type="HOGENOM" id="CLU_007727_8_1_5"/>